<dbReference type="InterPro" id="IPR045073">
    <property type="entry name" value="Omega/Tau-like"/>
</dbReference>
<dbReference type="CDD" id="cd03058">
    <property type="entry name" value="GST_N_Tau"/>
    <property type="match status" value="1"/>
</dbReference>
<dbReference type="PANTHER" id="PTHR11260:SF614">
    <property type="entry name" value="GLUTATHIONE S-TRANSFERASE"/>
    <property type="match status" value="1"/>
</dbReference>
<evidence type="ECO:0000259" key="4">
    <source>
        <dbReference type="PROSITE" id="PS50404"/>
    </source>
</evidence>
<dbReference type="EC" id="2.5.1.18" evidence="1"/>
<dbReference type="SFLD" id="SFLDS00019">
    <property type="entry name" value="Glutathione_Transferase_(cytos"/>
    <property type="match status" value="1"/>
</dbReference>
<dbReference type="PROSITE" id="PS50404">
    <property type="entry name" value="GST_NTER"/>
    <property type="match status" value="1"/>
</dbReference>
<dbReference type="InterPro" id="IPR036249">
    <property type="entry name" value="Thioredoxin-like_sf"/>
</dbReference>
<dbReference type="GO" id="GO:0005737">
    <property type="term" value="C:cytoplasm"/>
    <property type="evidence" value="ECO:0007669"/>
    <property type="project" value="TreeGrafter"/>
</dbReference>
<reference evidence="6 7" key="1">
    <citation type="submission" date="2020-04" db="EMBL/GenBank/DDBJ databases">
        <title>Plant Genome Project.</title>
        <authorList>
            <person name="Zhang R.-G."/>
        </authorList>
    </citation>
    <scope>NUCLEOTIDE SEQUENCE [LARGE SCALE GENOMIC DNA]</scope>
    <source>
        <strain evidence="6">YNK0</strain>
        <tissue evidence="6">Leaf</tissue>
    </source>
</reference>
<name>A0A834YL58_TETSI</name>
<dbReference type="InterPro" id="IPR010987">
    <property type="entry name" value="Glutathione-S-Trfase_C-like"/>
</dbReference>
<evidence type="ECO:0000259" key="5">
    <source>
        <dbReference type="PROSITE" id="PS50405"/>
    </source>
</evidence>
<dbReference type="EMBL" id="JABCRI010000018">
    <property type="protein sequence ID" value="KAF8390065.1"/>
    <property type="molecule type" value="Genomic_DNA"/>
</dbReference>
<dbReference type="Gene3D" id="3.40.30.10">
    <property type="entry name" value="Glutaredoxin"/>
    <property type="match status" value="1"/>
</dbReference>
<protein>
    <recommendedName>
        <fullName evidence="1">glutathione transferase</fullName>
        <ecNumber evidence="1">2.5.1.18</ecNumber>
    </recommendedName>
</protein>
<dbReference type="GO" id="GO:0006749">
    <property type="term" value="P:glutathione metabolic process"/>
    <property type="evidence" value="ECO:0007669"/>
    <property type="project" value="InterPro"/>
</dbReference>
<dbReference type="PROSITE" id="PS50405">
    <property type="entry name" value="GST_CTER"/>
    <property type="match status" value="1"/>
</dbReference>
<dbReference type="OMA" id="ISEPHIF"/>
<evidence type="ECO:0000313" key="7">
    <source>
        <dbReference type="Proteomes" id="UP000655225"/>
    </source>
</evidence>
<proteinExistence type="predicted"/>
<keyword evidence="7" id="KW-1185">Reference proteome</keyword>
<dbReference type="Proteomes" id="UP000655225">
    <property type="component" value="Unassembled WGS sequence"/>
</dbReference>
<evidence type="ECO:0000256" key="2">
    <source>
        <dbReference type="ARBA" id="ARBA00022679"/>
    </source>
</evidence>
<dbReference type="Gene3D" id="1.20.1050.10">
    <property type="match status" value="1"/>
</dbReference>
<dbReference type="SUPFAM" id="SSF52833">
    <property type="entry name" value="Thioredoxin-like"/>
    <property type="match status" value="1"/>
</dbReference>
<dbReference type="FunFam" id="3.40.30.10:FF:000014">
    <property type="entry name" value="Tau class glutathione S-transferase"/>
    <property type="match status" value="1"/>
</dbReference>
<evidence type="ECO:0000256" key="1">
    <source>
        <dbReference type="ARBA" id="ARBA00012452"/>
    </source>
</evidence>
<dbReference type="InterPro" id="IPR036282">
    <property type="entry name" value="Glutathione-S-Trfase_C_sf"/>
</dbReference>
<feature type="domain" description="GST N-terminal" evidence="4">
    <location>
        <begin position="48"/>
        <end position="127"/>
    </location>
</feature>
<dbReference type="OrthoDB" id="4951845at2759"/>
<dbReference type="SFLD" id="SFLDG01152">
    <property type="entry name" value="Main.3:_Omega-_and_Tau-like"/>
    <property type="match status" value="1"/>
</dbReference>
<feature type="domain" description="GST C-terminal" evidence="5">
    <location>
        <begin position="132"/>
        <end position="261"/>
    </location>
</feature>
<accession>A0A834YL58</accession>
<dbReference type="InterPro" id="IPR045074">
    <property type="entry name" value="GST_C_Tau"/>
</dbReference>
<dbReference type="FunFam" id="1.20.1050.10:FF:000012">
    <property type="entry name" value="Tau class glutathione S-transferase"/>
    <property type="match status" value="1"/>
</dbReference>
<dbReference type="PANTHER" id="PTHR11260">
    <property type="entry name" value="GLUTATHIONE S-TRANSFERASE, GST, SUPERFAMILY, GST DOMAIN CONTAINING"/>
    <property type="match status" value="1"/>
</dbReference>
<dbReference type="Pfam" id="PF02798">
    <property type="entry name" value="GST_N"/>
    <property type="match status" value="1"/>
</dbReference>
<dbReference type="GO" id="GO:0004364">
    <property type="term" value="F:glutathione transferase activity"/>
    <property type="evidence" value="ECO:0007669"/>
    <property type="project" value="UniProtKB-EC"/>
</dbReference>
<dbReference type="AlphaFoldDB" id="A0A834YL58"/>
<evidence type="ECO:0000256" key="3">
    <source>
        <dbReference type="ARBA" id="ARBA00047960"/>
    </source>
</evidence>
<organism evidence="6 7">
    <name type="scientific">Tetracentron sinense</name>
    <name type="common">Spur-leaf</name>
    <dbReference type="NCBI Taxonomy" id="13715"/>
    <lineage>
        <taxon>Eukaryota</taxon>
        <taxon>Viridiplantae</taxon>
        <taxon>Streptophyta</taxon>
        <taxon>Embryophyta</taxon>
        <taxon>Tracheophyta</taxon>
        <taxon>Spermatophyta</taxon>
        <taxon>Magnoliopsida</taxon>
        <taxon>Trochodendrales</taxon>
        <taxon>Trochodendraceae</taxon>
        <taxon>Tetracentron</taxon>
    </lineage>
</organism>
<dbReference type="SUPFAM" id="SSF47616">
    <property type="entry name" value="GST C-terminal domain-like"/>
    <property type="match status" value="1"/>
</dbReference>
<dbReference type="InterPro" id="IPR040079">
    <property type="entry name" value="Glutathione_S-Trfase"/>
</dbReference>
<comment type="catalytic activity">
    <reaction evidence="3">
        <text>RX + glutathione = an S-substituted glutathione + a halide anion + H(+)</text>
        <dbReference type="Rhea" id="RHEA:16437"/>
        <dbReference type="ChEBI" id="CHEBI:15378"/>
        <dbReference type="ChEBI" id="CHEBI:16042"/>
        <dbReference type="ChEBI" id="CHEBI:17792"/>
        <dbReference type="ChEBI" id="CHEBI:57925"/>
        <dbReference type="ChEBI" id="CHEBI:90779"/>
        <dbReference type="EC" id="2.5.1.18"/>
    </reaction>
</comment>
<dbReference type="CDD" id="cd03185">
    <property type="entry name" value="GST_C_Tau"/>
    <property type="match status" value="1"/>
</dbReference>
<sequence>MAVFSRKHIYSFFKTGQNKSILLKTHLFKNAILGVLSSETSNLIMAEVKVIGSSIGVSLFCYRVEWALKLKGVEHELIAEDLRNKSPMLLKYNPVHKKVPVLVHNGKPIAESLVILDYIEDTWKENPILPENPYDRAMARFWGKFADEKCLTEVWTAFCTEGHGQEKAVESAIETLRILDKQVKGKKFFGGETIGFLDLVVGWIPHWLAAFEKVGGMKILDAETLPSLHEWADNFIQIPMIKESLPPMEKVINYFQGSRKYMLSLAADKK</sequence>
<dbReference type="SFLD" id="SFLDG00358">
    <property type="entry name" value="Main_(cytGST)"/>
    <property type="match status" value="1"/>
</dbReference>
<comment type="caution">
    <text evidence="6">The sequence shown here is derived from an EMBL/GenBank/DDBJ whole genome shotgun (WGS) entry which is preliminary data.</text>
</comment>
<evidence type="ECO:0000313" key="6">
    <source>
        <dbReference type="EMBL" id="KAF8390065.1"/>
    </source>
</evidence>
<dbReference type="InterPro" id="IPR004045">
    <property type="entry name" value="Glutathione_S-Trfase_N"/>
</dbReference>
<gene>
    <name evidence="6" type="ORF">HHK36_024586</name>
</gene>
<keyword evidence="2" id="KW-0808">Transferase</keyword>